<comment type="caution">
    <text evidence="1">The sequence shown here is derived from an EMBL/GenBank/DDBJ whole genome shotgun (WGS) entry which is preliminary data.</text>
</comment>
<dbReference type="EMBL" id="JACGWN010000006">
    <property type="protein sequence ID" value="KAL0445545.1"/>
    <property type="molecule type" value="Genomic_DNA"/>
</dbReference>
<name>A0AAW2WZR8_9LAMI</name>
<accession>A0AAW2WZR8</accession>
<dbReference type="AlphaFoldDB" id="A0AAW2WZR8"/>
<reference evidence="1" key="2">
    <citation type="journal article" date="2024" name="Plant">
        <title>Genomic evolution and insights into agronomic trait innovations of Sesamum species.</title>
        <authorList>
            <person name="Miao H."/>
            <person name="Wang L."/>
            <person name="Qu L."/>
            <person name="Liu H."/>
            <person name="Sun Y."/>
            <person name="Le M."/>
            <person name="Wang Q."/>
            <person name="Wei S."/>
            <person name="Zheng Y."/>
            <person name="Lin W."/>
            <person name="Duan Y."/>
            <person name="Cao H."/>
            <person name="Xiong S."/>
            <person name="Wang X."/>
            <person name="Wei L."/>
            <person name="Li C."/>
            <person name="Ma Q."/>
            <person name="Ju M."/>
            <person name="Zhao R."/>
            <person name="Li G."/>
            <person name="Mu C."/>
            <person name="Tian Q."/>
            <person name="Mei H."/>
            <person name="Zhang T."/>
            <person name="Gao T."/>
            <person name="Zhang H."/>
        </authorList>
    </citation>
    <scope>NUCLEOTIDE SEQUENCE</scope>
    <source>
        <strain evidence="1">KEN1</strain>
    </source>
</reference>
<organism evidence="1">
    <name type="scientific">Sesamum latifolium</name>
    <dbReference type="NCBI Taxonomy" id="2727402"/>
    <lineage>
        <taxon>Eukaryota</taxon>
        <taxon>Viridiplantae</taxon>
        <taxon>Streptophyta</taxon>
        <taxon>Embryophyta</taxon>
        <taxon>Tracheophyta</taxon>
        <taxon>Spermatophyta</taxon>
        <taxon>Magnoliopsida</taxon>
        <taxon>eudicotyledons</taxon>
        <taxon>Gunneridae</taxon>
        <taxon>Pentapetalae</taxon>
        <taxon>asterids</taxon>
        <taxon>lamiids</taxon>
        <taxon>Lamiales</taxon>
        <taxon>Pedaliaceae</taxon>
        <taxon>Sesamum</taxon>
    </lineage>
</organism>
<gene>
    <name evidence="1" type="ORF">Slati_1682400</name>
</gene>
<evidence type="ECO:0000313" key="1">
    <source>
        <dbReference type="EMBL" id="KAL0445545.1"/>
    </source>
</evidence>
<sequence length="71" mass="7531">MRDSRCVAIESPNDDIRGPCGCPHAISRTSNVLQARTSGKVGGVAGQDIAWFSKSRTILRFLSQVGVVGTV</sequence>
<proteinExistence type="predicted"/>
<reference evidence="1" key="1">
    <citation type="submission" date="2020-06" db="EMBL/GenBank/DDBJ databases">
        <authorList>
            <person name="Li T."/>
            <person name="Hu X."/>
            <person name="Zhang T."/>
            <person name="Song X."/>
            <person name="Zhang H."/>
            <person name="Dai N."/>
            <person name="Sheng W."/>
            <person name="Hou X."/>
            <person name="Wei L."/>
        </authorList>
    </citation>
    <scope>NUCLEOTIDE SEQUENCE</scope>
    <source>
        <strain evidence="1">KEN1</strain>
        <tissue evidence="1">Leaf</tissue>
    </source>
</reference>
<protein>
    <submittedName>
        <fullName evidence="1">Uncharacterized protein</fullName>
    </submittedName>
</protein>